<dbReference type="Proteomes" id="UP001304671">
    <property type="component" value="Unassembled WGS sequence"/>
</dbReference>
<sequence length="224" mass="26071">MFTESEQDLIGNCFGGDAEAFIAAHINSKRKTLKWNDIVATGKVFPEYALDAHNLIKRLLGYLPPDYLTIPYGNFIRAVLHRYHSGGISEDEMLEEAEEYIKLIRNKDMETHSNLYYSREVYQRYFDYLPEFKEITKERLTLFLGYEPQLEHSVIPETLLRECFVDDRFNIQDGILSSTDIQGITIIKYREALFKFGKAKADDSPLIAVDLCYYLLKNKKLSKI</sequence>
<protein>
    <submittedName>
        <fullName evidence="1">Uncharacterized protein</fullName>
    </submittedName>
</protein>
<reference evidence="1 2" key="1">
    <citation type="submission" date="2023-12" db="EMBL/GenBank/DDBJ databases">
        <title>Novel species of the genus Arcicella isolated from rivers.</title>
        <authorList>
            <person name="Lu H."/>
        </authorList>
    </citation>
    <scope>NUCLEOTIDE SEQUENCE [LARGE SCALE GENOMIC DNA]</scope>
    <source>
        <strain evidence="1 2">LMG 21963</strain>
    </source>
</reference>
<keyword evidence="2" id="KW-1185">Reference proteome</keyword>
<dbReference type="EMBL" id="JAYFUL010000051">
    <property type="protein sequence ID" value="MEA5260307.1"/>
    <property type="molecule type" value="Genomic_DNA"/>
</dbReference>
<proteinExistence type="predicted"/>
<accession>A0ABU5QT79</accession>
<organism evidence="1 2">
    <name type="scientific">Arcicella aquatica</name>
    <dbReference type="NCBI Taxonomy" id="217141"/>
    <lineage>
        <taxon>Bacteria</taxon>
        <taxon>Pseudomonadati</taxon>
        <taxon>Bacteroidota</taxon>
        <taxon>Cytophagia</taxon>
        <taxon>Cytophagales</taxon>
        <taxon>Flectobacillaceae</taxon>
        <taxon>Arcicella</taxon>
    </lineage>
</organism>
<dbReference type="RefSeq" id="WP_323252701.1">
    <property type="nucleotide sequence ID" value="NZ_JAYFUL010000051.1"/>
</dbReference>
<comment type="caution">
    <text evidence="1">The sequence shown here is derived from an EMBL/GenBank/DDBJ whole genome shotgun (WGS) entry which is preliminary data.</text>
</comment>
<gene>
    <name evidence="1" type="ORF">VB264_21085</name>
</gene>
<evidence type="ECO:0000313" key="2">
    <source>
        <dbReference type="Proteomes" id="UP001304671"/>
    </source>
</evidence>
<name>A0ABU5QT79_9BACT</name>
<evidence type="ECO:0000313" key="1">
    <source>
        <dbReference type="EMBL" id="MEA5260307.1"/>
    </source>
</evidence>